<evidence type="ECO:0000313" key="2">
    <source>
        <dbReference type="EMBL" id="MWB99819.1"/>
    </source>
</evidence>
<dbReference type="PIRSF" id="PIRSF006402">
    <property type="entry name" value="UCP006402_thioredoxin"/>
    <property type="match status" value="1"/>
</dbReference>
<feature type="domain" description="Spermatogenesis-associated protein 20-like TRX" evidence="1">
    <location>
        <begin position="3"/>
        <end position="163"/>
    </location>
</feature>
<sequence>MAERLRGSTSPYLLAHADNPVDWWPWGADAFASARERDVPVFVSIGYATCHWCHVMARESFSDPDLAGILNRDFVAIKVDREEHPEVDGMFMTAAGAFTRELGWPLSVFTTPDGGTFFASTYSPPEPVRGIPSFRQILGAVTEAWQERRDDVEQSAAAITDALARAQTPDAGIPLPDDLEVLLAGAVEGCVRVEDTEHGGFGSGPKFPVTAVLQFLLGRPGAGRALAYRTLRAMAASPLRDPVEGGFFRYAVRADWSEPHYERMLSDNALLLDAYTTAALQTGDSGFAAVARGLGDFLIEVLGVEGGFASAQDSESVIDGRRSEGGYYARDAAGRAALDPPALDRKLVTGWNGLAIGALARSGLALHQPRYLASAMVAADAVLVAADEAGRLPRVRLDGRVSPAAAALDDHGMLAAGLLDLATSSGEVRYAVAARGLVDAVLVAGETAGEGGGDAPGGASVGEPFGLPGGGDPVLAAQGRSWAQDVSEGATPAGPTTLAGACLTLHALTGDERYRSAAEAALGPVAASAASQPVAAGGVLTQVRRLAAPLEQLVVVTGGPAAEAPLGDVGDGLVDAALRRAAGRGSTVVACAAESQVPGWTAEGFELFDGRSALGAAAAAYQCAGFVCRLPVTDAAALDALD</sequence>
<dbReference type="RefSeq" id="WP_160426426.1">
    <property type="nucleotide sequence ID" value="NZ_WSTA01000081.1"/>
</dbReference>
<evidence type="ECO:0000259" key="1">
    <source>
        <dbReference type="Pfam" id="PF03190"/>
    </source>
</evidence>
<dbReference type="PANTHER" id="PTHR42899:SF1">
    <property type="entry name" value="SPERMATOGENESIS-ASSOCIATED PROTEIN 20"/>
    <property type="match status" value="1"/>
</dbReference>
<dbReference type="SUPFAM" id="SSF52833">
    <property type="entry name" value="Thioredoxin-like"/>
    <property type="match status" value="1"/>
</dbReference>
<name>A0A6I4P5T0_9MICO</name>
<dbReference type="EMBL" id="WSTA01000081">
    <property type="protein sequence ID" value="MWB99819.1"/>
    <property type="molecule type" value="Genomic_DNA"/>
</dbReference>
<dbReference type="CDD" id="cd02955">
    <property type="entry name" value="SSP411"/>
    <property type="match status" value="1"/>
</dbReference>
<dbReference type="InterPro" id="IPR008928">
    <property type="entry name" value="6-hairpin_glycosidase_sf"/>
</dbReference>
<comment type="caution">
    <text evidence="2">The sequence shown here is derived from an EMBL/GenBank/DDBJ whole genome shotgun (WGS) entry which is preliminary data.</text>
</comment>
<dbReference type="Gene3D" id="3.40.30.10">
    <property type="entry name" value="Glutaredoxin"/>
    <property type="match status" value="1"/>
</dbReference>
<accession>A0A6I4P5T0</accession>
<gene>
    <name evidence="2" type="ORF">GB864_14820</name>
</gene>
<proteinExistence type="predicted"/>
<dbReference type="InterPro" id="IPR024705">
    <property type="entry name" value="Ssp411"/>
</dbReference>
<dbReference type="Pfam" id="PF03190">
    <property type="entry name" value="Thioredox_DsbH"/>
    <property type="match status" value="1"/>
</dbReference>
<dbReference type="InterPro" id="IPR004879">
    <property type="entry name" value="Ssp411-like_TRX"/>
</dbReference>
<keyword evidence="3" id="KW-1185">Reference proteome</keyword>
<dbReference type="GO" id="GO:0005975">
    <property type="term" value="P:carbohydrate metabolic process"/>
    <property type="evidence" value="ECO:0007669"/>
    <property type="project" value="InterPro"/>
</dbReference>
<dbReference type="SUPFAM" id="SSF48208">
    <property type="entry name" value="Six-hairpin glycosidases"/>
    <property type="match status" value="1"/>
</dbReference>
<protein>
    <submittedName>
        <fullName evidence="2">DUF255 domain-containing protein</fullName>
    </submittedName>
</protein>
<reference evidence="2 3" key="1">
    <citation type="submission" date="2019-12" db="EMBL/GenBank/DDBJ databases">
        <authorList>
            <person name="Kim Y.S."/>
        </authorList>
    </citation>
    <scope>NUCLEOTIDE SEQUENCE [LARGE SCALE GENOMIC DNA]</scope>
    <source>
        <strain evidence="2 3">MMS17-SY077</strain>
    </source>
</reference>
<organism evidence="2 3">
    <name type="scientific">Agromyces seonyuensis</name>
    <dbReference type="NCBI Taxonomy" id="2662446"/>
    <lineage>
        <taxon>Bacteria</taxon>
        <taxon>Bacillati</taxon>
        <taxon>Actinomycetota</taxon>
        <taxon>Actinomycetes</taxon>
        <taxon>Micrococcales</taxon>
        <taxon>Microbacteriaceae</taxon>
        <taxon>Agromyces</taxon>
    </lineage>
</organism>
<dbReference type="PANTHER" id="PTHR42899">
    <property type="entry name" value="SPERMATOGENESIS-ASSOCIATED PROTEIN 20"/>
    <property type="match status" value="1"/>
</dbReference>
<evidence type="ECO:0000313" key="3">
    <source>
        <dbReference type="Proteomes" id="UP000438182"/>
    </source>
</evidence>
<dbReference type="AlphaFoldDB" id="A0A6I4P5T0"/>
<dbReference type="Proteomes" id="UP000438182">
    <property type="component" value="Unassembled WGS sequence"/>
</dbReference>
<dbReference type="InterPro" id="IPR036249">
    <property type="entry name" value="Thioredoxin-like_sf"/>
</dbReference>